<reference evidence="1" key="2">
    <citation type="journal article" date="2023" name="Science">
        <title>Genomic signatures of disease resistance in endangered staghorn corals.</title>
        <authorList>
            <person name="Vollmer S.V."/>
            <person name="Selwyn J.D."/>
            <person name="Despard B.A."/>
            <person name="Roesel C.L."/>
        </authorList>
    </citation>
    <scope>NUCLEOTIDE SEQUENCE</scope>
    <source>
        <strain evidence="1">K2</strain>
    </source>
</reference>
<reference evidence="1" key="1">
    <citation type="journal article" date="2023" name="G3 (Bethesda)">
        <title>Whole genome assembly and annotation of the endangered Caribbean coral Acropora cervicornis.</title>
        <authorList>
            <person name="Selwyn J.D."/>
            <person name="Vollmer S.V."/>
        </authorList>
    </citation>
    <scope>NUCLEOTIDE SEQUENCE</scope>
    <source>
        <strain evidence="1">K2</strain>
    </source>
</reference>
<dbReference type="EMBL" id="JARQWQ010000112">
    <property type="protein sequence ID" value="KAK2550293.1"/>
    <property type="molecule type" value="Genomic_DNA"/>
</dbReference>
<accession>A0AAD9UUD1</accession>
<evidence type="ECO:0000313" key="1">
    <source>
        <dbReference type="EMBL" id="KAK2550293.1"/>
    </source>
</evidence>
<comment type="caution">
    <text evidence="1">The sequence shown here is derived from an EMBL/GenBank/DDBJ whole genome shotgun (WGS) entry which is preliminary data.</text>
</comment>
<protein>
    <submittedName>
        <fullName evidence="1">Uncharacterized protein</fullName>
    </submittedName>
</protein>
<evidence type="ECO:0000313" key="2">
    <source>
        <dbReference type="Proteomes" id="UP001249851"/>
    </source>
</evidence>
<gene>
    <name evidence="1" type="ORF">P5673_028981</name>
</gene>
<dbReference type="Proteomes" id="UP001249851">
    <property type="component" value="Unassembled WGS sequence"/>
</dbReference>
<dbReference type="AlphaFoldDB" id="A0AAD9UUD1"/>
<proteinExistence type="predicted"/>
<keyword evidence="2" id="KW-1185">Reference proteome</keyword>
<sequence length="118" mass="13745">MKHRARYYCDLFGSTVLFWPPSFGKTVIVLDKESQADHEFGEIVINHTMAGNTFQNTGWKLPKDKRVLEFPVAPRSPGYNRQLWSSFFFDLYTNDPIIAWMDSDVAFIELDNIQYAET</sequence>
<name>A0AAD9UUD1_ACRCE</name>
<organism evidence="1 2">
    <name type="scientific">Acropora cervicornis</name>
    <name type="common">Staghorn coral</name>
    <dbReference type="NCBI Taxonomy" id="6130"/>
    <lineage>
        <taxon>Eukaryota</taxon>
        <taxon>Metazoa</taxon>
        <taxon>Cnidaria</taxon>
        <taxon>Anthozoa</taxon>
        <taxon>Hexacorallia</taxon>
        <taxon>Scleractinia</taxon>
        <taxon>Astrocoeniina</taxon>
        <taxon>Acroporidae</taxon>
        <taxon>Acropora</taxon>
    </lineage>
</organism>